<dbReference type="EMBL" id="VUJU01003969">
    <property type="protein sequence ID" value="KAF0755976.1"/>
    <property type="molecule type" value="Genomic_DNA"/>
</dbReference>
<evidence type="ECO:0000313" key="1">
    <source>
        <dbReference type="EMBL" id="KAF0755976.1"/>
    </source>
</evidence>
<accession>A0A6G0YHH8</accession>
<sequence>MFNFKQENVLVEYIKDMENHLFELTQQSVRKLAFQLADRNGIQHTYKCIVKQLNVFKN</sequence>
<gene>
    <name evidence="1" type="ORF">FWK35_00019405</name>
</gene>
<dbReference type="OrthoDB" id="8191755at2759"/>
<keyword evidence="2" id="KW-1185">Reference proteome</keyword>
<evidence type="ECO:0000313" key="2">
    <source>
        <dbReference type="Proteomes" id="UP000478052"/>
    </source>
</evidence>
<reference evidence="1 2" key="1">
    <citation type="submission" date="2019-08" db="EMBL/GenBank/DDBJ databases">
        <title>Whole genome of Aphis craccivora.</title>
        <authorList>
            <person name="Voronova N.V."/>
            <person name="Shulinski R.S."/>
            <person name="Bandarenka Y.V."/>
            <person name="Zhorov D.G."/>
            <person name="Warner D."/>
        </authorList>
    </citation>
    <scope>NUCLEOTIDE SEQUENCE [LARGE SCALE GENOMIC DNA]</scope>
    <source>
        <strain evidence="1">180601</strain>
        <tissue evidence="1">Whole Body</tissue>
    </source>
</reference>
<comment type="caution">
    <text evidence="1">The sequence shown here is derived from an EMBL/GenBank/DDBJ whole genome shotgun (WGS) entry which is preliminary data.</text>
</comment>
<protein>
    <submittedName>
        <fullName evidence="1">Tigger transposable element-derived protein 6-like</fullName>
    </submittedName>
</protein>
<name>A0A6G0YHH8_APHCR</name>
<proteinExistence type="predicted"/>
<dbReference type="Proteomes" id="UP000478052">
    <property type="component" value="Unassembled WGS sequence"/>
</dbReference>
<dbReference type="AlphaFoldDB" id="A0A6G0YHH8"/>
<organism evidence="1 2">
    <name type="scientific">Aphis craccivora</name>
    <name type="common">Cowpea aphid</name>
    <dbReference type="NCBI Taxonomy" id="307492"/>
    <lineage>
        <taxon>Eukaryota</taxon>
        <taxon>Metazoa</taxon>
        <taxon>Ecdysozoa</taxon>
        <taxon>Arthropoda</taxon>
        <taxon>Hexapoda</taxon>
        <taxon>Insecta</taxon>
        <taxon>Pterygota</taxon>
        <taxon>Neoptera</taxon>
        <taxon>Paraneoptera</taxon>
        <taxon>Hemiptera</taxon>
        <taxon>Sternorrhyncha</taxon>
        <taxon>Aphidomorpha</taxon>
        <taxon>Aphidoidea</taxon>
        <taxon>Aphididae</taxon>
        <taxon>Aphidini</taxon>
        <taxon>Aphis</taxon>
        <taxon>Aphis</taxon>
    </lineage>
</organism>